<keyword evidence="2" id="KW-0732">Signal</keyword>
<dbReference type="InterPro" id="IPR029058">
    <property type="entry name" value="AB_hydrolase_fold"/>
</dbReference>
<organism evidence="4 5">
    <name type="scientific">Ramlibacter pallidus</name>
    <dbReference type="NCBI Taxonomy" id="2780087"/>
    <lineage>
        <taxon>Bacteria</taxon>
        <taxon>Pseudomonadati</taxon>
        <taxon>Pseudomonadota</taxon>
        <taxon>Betaproteobacteria</taxon>
        <taxon>Burkholderiales</taxon>
        <taxon>Comamonadaceae</taxon>
        <taxon>Ramlibacter</taxon>
    </lineage>
</organism>
<feature type="chain" id="PRO_5046462764" evidence="2">
    <location>
        <begin position="21"/>
        <end position="457"/>
    </location>
</feature>
<comment type="caution">
    <text evidence="4">The sequence shown here is derived from an EMBL/GenBank/DDBJ whole genome shotgun (WGS) entry which is preliminary data.</text>
</comment>
<dbReference type="PROSITE" id="PS51318">
    <property type="entry name" value="TAT"/>
    <property type="match status" value="1"/>
</dbReference>
<evidence type="ECO:0000256" key="2">
    <source>
        <dbReference type="SAM" id="SignalP"/>
    </source>
</evidence>
<reference evidence="4 5" key="1">
    <citation type="submission" date="2020-10" db="EMBL/GenBank/DDBJ databases">
        <title>Ramlibacter sp. HM2 16S ribosomal RNA gene Genome sequencing and assembly.</title>
        <authorList>
            <person name="Kang M."/>
        </authorList>
    </citation>
    <scope>NUCLEOTIDE SEQUENCE [LARGE SCALE GENOMIC DNA]</scope>
    <source>
        <strain evidence="4 5">HM2</strain>
    </source>
</reference>
<evidence type="ECO:0000256" key="1">
    <source>
        <dbReference type="SAM" id="MobiDB-lite"/>
    </source>
</evidence>
<sequence length="457" mass="48590">MTTRRHFLAATAALGLGACATGPSMTDHPPIVFVHGNGDTAGIWQSTIWRFESNGWPRERLHAIDVPYPLARDDDTKPQPGRTSAAEHMAHLRAEVDRVLQATGASRVVLVGNSRGGLAIRNYIQNGGGAAKVSHAILGGVPNHGIWNVPGRNPGSEFAGNGPFVQGLNAPKNAAGDEVAGPVKWMTLRSDNNDKYAQPHGRWIGAPDLQTNVGYDGPALKGAENVVLARADHREVSFSPAAFEATYRFITGRAPRTLEIVPEDRVQLSGKVSGLGLASADPASGNFQNNLPLAGAQLEVFALDPATGERRGAAAHAQVIGANGAWGPFAAQRGVPYEFVVRSPGYAVTHIYRSPFPRSGSVVNMRPQRVTAEADRNAPSLVILDRPRGYFDPGRDRMAFDGQNPPPGALPGAGVSSSRIRPPLPSRAVAAEFNGERIVGRNWPVAEGHVSVLELTY</sequence>
<name>A0ABR9S8U4_9BURK</name>
<dbReference type="InterPro" id="IPR006311">
    <property type="entry name" value="TAT_signal"/>
</dbReference>
<feature type="region of interest" description="Disordered" evidence="1">
    <location>
        <begin position="398"/>
        <end position="421"/>
    </location>
</feature>
<dbReference type="Pfam" id="PF01674">
    <property type="entry name" value="Lipase_2"/>
    <property type="match status" value="1"/>
</dbReference>
<dbReference type="Proteomes" id="UP000806285">
    <property type="component" value="Unassembled WGS sequence"/>
</dbReference>
<feature type="domain" description="AFL C-terminal" evidence="3">
    <location>
        <begin position="265"/>
        <end position="369"/>
    </location>
</feature>
<evidence type="ECO:0000313" key="4">
    <source>
        <dbReference type="EMBL" id="MBE7369392.1"/>
    </source>
</evidence>
<dbReference type="Gene3D" id="3.40.50.1820">
    <property type="entry name" value="alpha/beta hydrolase"/>
    <property type="match status" value="1"/>
</dbReference>
<dbReference type="Gene3D" id="2.60.40.2190">
    <property type="match status" value="1"/>
</dbReference>
<dbReference type="SUPFAM" id="SSF53474">
    <property type="entry name" value="alpha/beta-Hydrolases"/>
    <property type="match status" value="1"/>
</dbReference>
<evidence type="ECO:0000259" key="3">
    <source>
        <dbReference type="Pfam" id="PF18067"/>
    </source>
</evidence>
<keyword evidence="4" id="KW-0378">Hydrolase</keyword>
<dbReference type="InterPro" id="IPR002918">
    <property type="entry name" value="Lipase_EstA/Esterase_EstB"/>
</dbReference>
<dbReference type="Pfam" id="PF18067">
    <property type="entry name" value="Lipase_C"/>
    <property type="match status" value="1"/>
</dbReference>
<dbReference type="EMBL" id="JADDIV010000005">
    <property type="protein sequence ID" value="MBE7369392.1"/>
    <property type="molecule type" value="Genomic_DNA"/>
</dbReference>
<proteinExistence type="predicted"/>
<accession>A0ABR9S8U4</accession>
<dbReference type="PANTHER" id="PTHR32015:SF1">
    <property type="entry name" value="LIPASE"/>
    <property type="match status" value="1"/>
</dbReference>
<dbReference type="GO" id="GO:0016787">
    <property type="term" value="F:hydrolase activity"/>
    <property type="evidence" value="ECO:0007669"/>
    <property type="project" value="UniProtKB-KW"/>
</dbReference>
<feature type="signal peptide" evidence="2">
    <location>
        <begin position="1"/>
        <end position="20"/>
    </location>
</feature>
<protein>
    <submittedName>
        <fullName evidence="4">Alpha/beta fold hydrolase</fullName>
    </submittedName>
</protein>
<dbReference type="PANTHER" id="PTHR32015">
    <property type="entry name" value="FASTING INDUCED LIPASE"/>
    <property type="match status" value="1"/>
</dbReference>
<dbReference type="RefSeq" id="WP_193678022.1">
    <property type="nucleotide sequence ID" value="NZ_JADDIV010000005.1"/>
</dbReference>
<evidence type="ECO:0000313" key="5">
    <source>
        <dbReference type="Proteomes" id="UP000806285"/>
    </source>
</evidence>
<gene>
    <name evidence="4" type="ORF">IM787_17640</name>
</gene>
<dbReference type="PROSITE" id="PS51257">
    <property type="entry name" value="PROKAR_LIPOPROTEIN"/>
    <property type="match status" value="1"/>
</dbReference>
<keyword evidence="5" id="KW-1185">Reference proteome</keyword>
<dbReference type="InterPro" id="IPR040664">
    <property type="entry name" value="AFL_C"/>
</dbReference>